<dbReference type="GO" id="GO:0003677">
    <property type="term" value="F:DNA binding"/>
    <property type="evidence" value="ECO:0007669"/>
    <property type="project" value="UniProtKB-KW"/>
</dbReference>
<dbReference type="InterPro" id="IPR036388">
    <property type="entry name" value="WH-like_DNA-bd_sf"/>
</dbReference>
<dbReference type="InterPro" id="IPR016032">
    <property type="entry name" value="Sig_transdc_resp-reg_C-effctor"/>
</dbReference>
<keyword evidence="5 9" id="KW-0238">DNA-binding</keyword>
<dbReference type="InterPro" id="IPR011006">
    <property type="entry name" value="CheY-like_superfamily"/>
</dbReference>
<dbReference type="InterPro" id="IPR001867">
    <property type="entry name" value="OmpR/PhoB-type_DNA-bd"/>
</dbReference>
<proteinExistence type="predicted"/>
<organism evidence="12 13">
    <name type="scientific">Symbiobacterium terraclitae</name>
    <dbReference type="NCBI Taxonomy" id="557451"/>
    <lineage>
        <taxon>Bacteria</taxon>
        <taxon>Bacillati</taxon>
        <taxon>Bacillota</taxon>
        <taxon>Clostridia</taxon>
        <taxon>Eubacteriales</taxon>
        <taxon>Symbiobacteriaceae</taxon>
        <taxon>Symbiobacterium</taxon>
    </lineage>
</organism>
<dbReference type="Gene3D" id="1.10.10.10">
    <property type="entry name" value="Winged helix-like DNA-binding domain superfamily/Winged helix DNA-binding domain"/>
    <property type="match status" value="1"/>
</dbReference>
<sequence>MQQPQILVADDEPELIEILTDYLEAEGYGVVGVETGEEAVARVQAGAFDCVVLDVMLPGMSGFEVCRRIRSVSDVPILFLSARSEDADKIRGLGLGGDDYVTKPFSPPEVVARVKALLRRYRREPAAEQGVLTFGPLRIDARGYRVWRDGREVAMTAKELELLLFLARHPGQVFSREQLYDRVWGDFGDPRTVTVHINRIREKIEPDPARPRFIQTVRGIGYRFEGEPQ</sequence>
<evidence type="ECO:0000256" key="6">
    <source>
        <dbReference type="ARBA" id="ARBA00023163"/>
    </source>
</evidence>
<evidence type="ECO:0000259" key="10">
    <source>
        <dbReference type="PROSITE" id="PS50110"/>
    </source>
</evidence>
<evidence type="ECO:0000313" key="12">
    <source>
        <dbReference type="EMBL" id="MBP2017441.1"/>
    </source>
</evidence>
<dbReference type="PROSITE" id="PS51755">
    <property type="entry name" value="OMPR_PHOB"/>
    <property type="match status" value="1"/>
</dbReference>
<dbReference type="PANTHER" id="PTHR48111">
    <property type="entry name" value="REGULATOR OF RPOS"/>
    <property type="match status" value="1"/>
</dbReference>
<evidence type="ECO:0000256" key="7">
    <source>
        <dbReference type="ARBA" id="ARBA00024867"/>
    </source>
</evidence>
<dbReference type="SUPFAM" id="SSF52172">
    <property type="entry name" value="CheY-like"/>
    <property type="match status" value="1"/>
</dbReference>
<dbReference type="InterPro" id="IPR039420">
    <property type="entry name" value="WalR-like"/>
</dbReference>
<comment type="function">
    <text evidence="7">May play the central regulatory role in sporulation. It may be an element of the effector pathway responsible for the activation of sporulation genes in response to nutritional stress. Spo0A may act in concert with spo0H (a sigma factor) to control the expression of some genes that are critical to the sporulation process.</text>
</comment>
<name>A0ABS4JPH0_9FIRM</name>
<gene>
    <name evidence="12" type="ORF">J2Z79_000824</name>
</gene>
<dbReference type="EMBL" id="JAGGLG010000005">
    <property type="protein sequence ID" value="MBP2017441.1"/>
    <property type="molecule type" value="Genomic_DNA"/>
</dbReference>
<evidence type="ECO:0000256" key="5">
    <source>
        <dbReference type="ARBA" id="ARBA00023125"/>
    </source>
</evidence>
<dbReference type="Proteomes" id="UP001519289">
    <property type="component" value="Unassembled WGS sequence"/>
</dbReference>
<dbReference type="RefSeq" id="WP_209465589.1">
    <property type="nucleotide sequence ID" value="NZ_JAGGLG010000005.1"/>
</dbReference>
<evidence type="ECO:0000259" key="11">
    <source>
        <dbReference type="PROSITE" id="PS51755"/>
    </source>
</evidence>
<comment type="caution">
    <text evidence="12">The sequence shown here is derived from an EMBL/GenBank/DDBJ whole genome shotgun (WGS) entry which is preliminary data.</text>
</comment>
<evidence type="ECO:0000313" key="13">
    <source>
        <dbReference type="Proteomes" id="UP001519289"/>
    </source>
</evidence>
<reference evidence="12 13" key="1">
    <citation type="submission" date="2021-03" db="EMBL/GenBank/DDBJ databases">
        <title>Genomic Encyclopedia of Type Strains, Phase IV (KMG-IV): sequencing the most valuable type-strain genomes for metagenomic binning, comparative biology and taxonomic classification.</title>
        <authorList>
            <person name="Goeker M."/>
        </authorList>
    </citation>
    <scope>NUCLEOTIDE SEQUENCE [LARGE SCALE GENOMIC DNA]</scope>
    <source>
        <strain evidence="12 13">DSM 27138</strain>
    </source>
</reference>
<dbReference type="SUPFAM" id="SSF46894">
    <property type="entry name" value="C-terminal effector domain of the bipartite response regulators"/>
    <property type="match status" value="1"/>
</dbReference>
<dbReference type="Pfam" id="PF00072">
    <property type="entry name" value="Response_reg"/>
    <property type="match status" value="1"/>
</dbReference>
<keyword evidence="6" id="KW-0804">Transcription</keyword>
<feature type="modified residue" description="4-aspartylphosphate" evidence="8">
    <location>
        <position position="54"/>
    </location>
</feature>
<dbReference type="PANTHER" id="PTHR48111:SF40">
    <property type="entry name" value="PHOSPHATE REGULON TRANSCRIPTIONAL REGULATORY PROTEIN PHOB"/>
    <property type="match status" value="1"/>
</dbReference>
<dbReference type="Gene3D" id="6.10.250.690">
    <property type="match status" value="1"/>
</dbReference>
<evidence type="ECO:0000256" key="3">
    <source>
        <dbReference type="ARBA" id="ARBA00023012"/>
    </source>
</evidence>
<dbReference type="CDD" id="cd17574">
    <property type="entry name" value="REC_OmpR"/>
    <property type="match status" value="1"/>
</dbReference>
<dbReference type="SMART" id="SM00448">
    <property type="entry name" value="REC"/>
    <property type="match status" value="1"/>
</dbReference>
<evidence type="ECO:0000256" key="2">
    <source>
        <dbReference type="ARBA" id="ARBA00022553"/>
    </source>
</evidence>
<feature type="domain" description="OmpR/PhoB-type" evidence="11">
    <location>
        <begin position="129"/>
        <end position="226"/>
    </location>
</feature>
<evidence type="ECO:0000256" key="4">
    <source>
        <dbReference type="ARBA" id="ARBA00023015"/>
    </source>
</evidence>
<accession>A0ABS4JPH0</accession>
<dbReference type="Pfam" id="PF00486">
    <property type="entry name" value="Trans_reg_C"/>
    <property type="match status" value="1"/>
</dbReference>
<dbReference type="CDD" id="cd00383">
    <property type="entry name" value="trans_reg_C"/>
    <property type="match status" value="1"/>
</dbReference>
<evidence type="ECO:0000256" key="1">
    <source>
        <dbReference type="ARBA" id="ARBA00018672"/>
    </source>
</evidence>
<evidence type="ECO:0000256" key="8">
    <source>
        <dbReference type="PROSITE-ProRule" id="PRU00169"/>
    </source>
</evidence>
<keyword evidence="13" id="KW-1185">Reference proteome</keyword>
<dbReference type="Gene3D" id="3.40.50.2300">
    <property type="match status" value="1"/>
</dbReference>
<keyword evidence="2 8" id="KW-0597">Phosphoprotein</keyword>
<dbReference type="InterPro" id="IPR001789">
    <property type="entry name" value="Sig_transdc_resp-reg_receiver"/>
</dbReference>
<feature type="DNA-binding region" description="OmpR/PhoB-type" evidence="9">
    <location>
        <begin position="129"/>
        <end position="226"/>
    </location>
</feature>
<keyword evidence="3" id="KW-0902">Two-component regulatory system</keyword>
<feature type="domain" description="Response regulatory" evidence="10">
    <location>
        <begin position="5"/>
        <end position="118"/>
    </location>
</feature>
<keyword evidence="4" id="KW-0805">Transcription regulation</keyword>
<evidence type="ECO:0000256" key="9">
    <source>
        <dbReference type="PROSITE-ProRule" id="PRU01091"/>
    </source>
</evidence>
<dbReference type="PROSITE" id="PS50110">
    <property type="entry name" value="RESPONSE_REGULATORY"/>
    <property type="match status" value="1"/>
</dbReference>
<protein>
    <recommendedName>
        <fullName evidence="1">Stage 0 sporulation protein A homolog</fullName>
    </recommendedName>
</protein>
<dbReference type="SMART" id="SM00862">
    <property type="entry name" value="Trans_reg_C"/>
    <property type="match status" value="1"/>
</dbReference>